<comment type="caution">
    <text evidence="2">The sequence shown here is derived from an EMBL/GenBank/DDBJ whole genome shotgun (WGS) entry which is preliminary data.</text>
</comment>
<dbReference type="GO" id="GO:0004553">
    <property type="term" value="F:hydrolase activity, hydrolyzing O-glycosyl compounds"/>
    <property type="evidence" value="ECO:0007669"/>
    <property type="project" value="UniProtKB-ARBA"/>
</dbReference>
<dbReference type="InterPro" id="IPR012341">
    <property type="entry name" value="6hp_glycosidase-like_sf"/>
</dbReference>
<evidence type="ECO:0000259" key="1">
    <source>
        <dbReference type="Pfam" id="PF00723"/>
    </source>
</evidence>
<sequence>MPRSLTLGNGNMLVCLDAHAEVRDFYFPYVGLENHIGGHYVHRVGVWTEGKMRWFDHPSWHITVGSRDRSFVGDTYAINDELGLQMHLSDIVYNEKNIFLRRVSVKNILPRSREVKIYFGQEFEIYESHRGDTAYFDPISDSIIHYNGRRVFLVRGLYKNKNFDDYTTGIFNIEGKEGSYVDAEDGLLSKNPIEHGYADSVIGFTLQIGGDGEESLYYWIAAGETIKETHELNEYLILKTPDHLMKSTNDFWNAWLNKNHFSFNCLDDKIVTLFGQSLFVIRAHFDNHGAVIASSDSDMLQRGRDTYSYMWPRDASFSAMALDMTGNSSISRRFFEFSNEVVSDEGYFMHKYRSDKSLGSSWHPWVRNGEFHLPIQEDETALTIYALLEHYRASQDLEFIESLYNSLIKKTAMFMVEYRDDLGLPKPSYDLWEEKYGITTFTSCAVYGALNAAAKFARMLGKQRGGNNYASAADEIKNAILKYLYDEQTGNFYKMINFANGGIVYDKTIDMSSFYGLFAFGVLDINDQRLERFSQNIVDRISPRSPVGGIARYKGDLYYRKNSDIPGNPWVITTLWFAQYLIAKAKNVDDLDAVKTWLTWASKYAMPSGTLPEQIDPFTGEQLSATPLTWSHAEFVITVVKYMDKLEEMGICNKVIPSGTL</sequence>
<dbReference type="AlphaFoldDB" id="A0A1J4V9R3"/>
<dbReference type="SUPFAM" id="SSF48208">
    <property type="entry name" value="Six-hairpin glycosidases"/>
    <property type="match status" value="1"/>
</dbReference>
<gene>
    <name evidence="2" type="ORF">AUJ44_03355</name>
</gene>
<dbReference type="Gene3D" id="1.50.10.10">
    <property type="match status" value="1"/>
</dbReference>
<name>A0A1J4V9R3_9BACT</name>
<dbReference type="PANTHER" id="PTHR31616">
    <property type="entry name" value="TREHALASE"/>
    <property type="match status" value="1"/>
</dbReference>
<organism evidence="2 3">
    <name type="scientific">Candidatus Nomurabacteria bacterium CG1_02_47_685</name>
    <dbReference type="NCBI Taxonomy" id="1805282"/>
    <lineage>
        <taxon>Bacteria</taxon>
        <taxon>Candidatus Nomuraibacteriota</taxon>
    </lineage>
</organism>
<dbReference type="InterPro" id="IPR011613">
    <property type="entry name" value="GH15-like"/>
</dbReference>
<accession>A0A1J4V9R3</accession>
<evidence type="ECO:0000313" key="3">
    <source>
        <dbReference type="Proteomes" id="UP000183206"/>
    </source>
</evidence>
<dbReference type="PANTHER" id="PTHR31616:SF13">
    <property type="entry name" value="GLUCAN 1,4-ALPHA-GLUCOSIDASE"/>
    <property type="match status" value="1"/>
</dbReference>
<protein>
    <recommendedName>
        <fullName evidence="1">GH15-like domain-containing protein</fullName>
    </recommendedName>
</protein>
<feature type="domain" description="GH15-like" evidence="1">
    <location>
        <begin position="597"/>
        <end position="637"/>
    </location>
</feature>
<dbReference type="GO" id="GO:0005975">
    <property type="term" value="P:carbohydrate metabolic process"/>
    <property type="evidence" value="ECO:0007669"/>
    <property type="project" value="InterPro"/>
</dbReference>
<dbReference type="EMBL" id="MNVO01000051">
    <property type="protein sequence ID" value="OIO32025.1"/>
    <property type="molecule type" value="Genomic_DNA"/>
</dbReference>
<feature type="domain" description="GH15-like" evidence="1">
    <location>
        <begin position="288"/>
        <end position="586"/>
    </location>
</feature>
<evidence type="ECO:0000313" key="2">
    <source>
        <dbReference type="EMBL" id="OIO32025.1"/>
    </source>
</evidence>
<dbReference type="InterPro" id="IPR008928">
    <property type="entry name" value="6-hairpin_glycosidase_sf"/>
</dbReference>
<reference evidence="2 3" key="1">
    <citation type="journal article" date="2016" name="Environ. Microbiol.">
        <title>Genomic resolution of a cold subsurface aquifer community provides metabolic insights for novel microbes adapted to high CO concentrations.</title>
        <authorList>
            <person name="Probst A.J."/>
            <person name="Castelle C.J."/>
            <person name="Singh A."/>
            <person name="Brown C.T."/>
            <person name="Anantharaman K."/>
            <person name="Sharon I."/>
            <person name="Hug L.A."/>
            <person name="Burstein D."/>
            <person name="Emerson J.B."/>
            <person name="Thomas B.C."/>
            <person name="Banfield J.F."/>
        </authorList>
    </citation>
    <scope>NUCLEOTIDE SEQUENCE [LARGE SCALE GENOMIC DNA]</scope>
    <source>
        <strain evidence="2">CG1_02_47_685</strain>
    </source>
</reference>
<dbReference type="Proteomes" id="UP000183206">
    <property type="component" value="Unassembled WGS sequence"/>
</dbReference>
<dbReference type="STRING" id="1805282.AUJ44_03355"/>
<dbReference type="Pfam" id="PF00723">
    <property type="entry name" value="Glyco_hydro_15"/>
    <property type="match status" value="2"/>
</dbReference>
<proteinExistence type="predicted"/>